<protein>
    <submittedName>
        <fullName evidence="1">Uncharacterized protein</fullName>
    </submittedName>
</protein>
<proteinExistence type="predicted"/>
<keyword evidence="2" id="KW-1185">Reference proteome</keyword>
<feature type="non-terminal residue" evidence="1">
    <location>
        <position position="109"/>
    </location>
</feature>
<gene>
    <name evidence="1" type="ORF">SPARVUS_LOCUS7256139</name>
</gene>
<organism evidence="1 2">
    <name type="scientific">Staurois parvus</name>
    <dbReference type="NCBI Taxonomy" id="386267"/>
    <lineage>
        <taxon>Eukaryota</taxon>
        <taxon>Metazoa</taxon>
        <taxon>Chordata</taxon>
        <taxon>Craniata</taxon>
        <taxon>Vertebrata</taxon>
        <taxon>Euteleostomi</taxon>
        <taxon>Amphibia</taxon>
        <taxon>Batrachia</taxon>
        <taxon>Anura</taxon>
        <taxon>Neobatrachia</taxon>
        <taxon>Ranoidea</taxon>
        <taxon>Ranidae</taxon>
        <taxon>Staurois</taxon>
    </lineage>
</organism>
<sequence length="109" mass="10950">MGWAVNGGGGGGPRGAAEFVGCQSGFASTSGRILGALWACVRILCGCGTILVLTTTPACTALMGLATSPSHTAVLICEKPGCTRPLVLASLPKGSMALVLALYMRVIKL</sequence>
<name>A0ABN9DK60_9NEOB</name>
<evidence type="ECO:0000313" key="2">
    <source>
        <dbReference type="Proteomes" id="UP001162483"/>
    </source>
</evidence>
<evidence type="ECO:0000313" key="1">
    <source>
        <dbReference type="EMBL" id="CAI9571531.1"/>
    </source>
</evidence>
<comment type="caution">
    <text evidence="1">The sequence shown here is derived from an EMBL/GenBank/DDBJ whole genome shotgun (WGS) entry which is preliminary data.</text>
</comment>
<reference evidence="1" key="1">
    <citation type="submission" date="2023-05" db="EMBL/GenBank/DDBJ databases">
        <authorList>
            <person name="Stuckert A."/>
        </authorList>
    </citation>
    <scope>NUCLEOTIDE SEQUENCE</scope>
</reference>
<accession>A0ABN9DK60</accession>
<dbReference type="EMBL" id="CATNWA010014409">
    <property type="protein sequence ID" value="CAI9571531.1"/>
    <property type="molecule type" value="Genomic_DNA"/>
</dbReference>
<dbReference type="Proteomes" id="UP001162483">
    <property type="component" value="Unassembled WGS sequence"/>
</dbReference>